<evidence type="ECO:0000259" key="1">
    <source>
        <dbReference type="SMART" id="SM00743"/>
    </source>
</evidence>
<accession>A0A6D2I2B8</accession>
<sequence>MEFVKGDKVEVCSKEDGFFGSYLEAKVVSSKLPYGSYYKVKYYNLVTEGEDPLPLIEIISSDEIRPMPPKSEPAVMFSLHEKVDAFDLDGWWVGEITGRRGDLFSVYFATTNEECVYPLKRLRKHLEWDRVNRVWV</sequence>
<dbReference type="OrthoDB" id="938602at2759"/>
<evidence type="ECO:0000313" key="2">
    <source>
        <dbReference type="EMBL" id="CAA7019557.1"/>
    </source>
</evidence>
<gene>
    <name evidence="3" type="ORF">MERR_LOCUS29476</name>
    <name evidence="2" type="ORF">MERR_LOCUS6792</name>
</gene>
<dbReference type="EMBL" id="CACVBM020000455">
    <property type="protein sequence ID" value="CAA7019557.1"/>
    <property type="molecule type" value="Genomic_DNA"/>
</dbReference>
<dbReference type="CDD" id="cd20405">
    <property type="entry name" value="Tudor_Agenet_AtDUF_rpt1_3"/>
    <property type="match status" value="1"/>
</dbReference>
<dbReference type="SMART" id="SM00743">
    <property type="entry name" value="Agenet"/>
    <property type="match status" value="2"/>
</dbReference>
<dbReference type="Pfam" id="PF05641">
    <property type="entry name" value="Agenet"/>
    <property type="match status" value="1"/>
</dbReference>
<dbReference type="PANTHER" id="PTHR31917:SF148">
    <property type="entry name" value="DUF724 DOMAIN-CONTAINING PROTEIN 2"/>
    <property type="match status" value="1"/>
</dbReference>
<dbReference type="InterPro" id="IPR008395">
    <property type="entry name" value="Agenet-like_dom"/>
</dbReference>
<name>A0A6D2I2B8_9BRAS</name>
<feature type="domain" description="Agenet" evidence="1">
    <location>
        <begin position="1"/>
        <end position="72"/>
    </location>
</feature>
<dbReference type="InterPro" id="IPR014002">
    <property type="entry name" value="Agenet_dom_plant"/>
</dbReference>
<proteinExistence type="predicted"/>
<dbReference type="PANTHER" id="PTHR31917">
    <property type="entry name" value="AGENET DOMAIN-CONTAINING PROTEIN-RELATED"/>
    <property type="match status" value="1"/>
</dbReference>
<reference evidence="2 4" key="1">
    <citation type="submission" date="2020-01" db="EMBL/GenBank/DDBJ databases">
        <authorList>
            <person name="Mishra B."/>
        </authorList>
    </citation>
    <scope>NUCLEOTIDE SEQUENCE [LARGE SCALE GENOMIC DNA]</scope>
</reference>
<dbReference type="AlphaFoldDB" id="A0A6D2I2B8"/>
<keyword evidence="4" id="KW-1185">Reference proteome</keyword>
<dbReference type="EMBL" id="CACVBM020001264">
    <property type="protein sequence ID" value="CAA7042241.1"/>
    <property type="molecule type" value="Genomic_DNA"/>
</dbReference>
<dbReference type="Proteomes" id="UP000467841">
    <property type="component" value="Unassembled WGS sequence"/>
</dbReference>
<dbReference type="Gene3D" id="2.30.30.140">
    <property type="match status" value="1"/>
</dbReference>
<evidence type="ECO:0000313" key="3">
    <source>
        <dbReference type="EMBL" id="CAA7042241.1"/>
    </source>
</evidence>
<organism evidence="2 4">
    <name type="scientific">Microthlaspi erraticum</name>
    <dbReference type="NCBI Taxonomy" id="1685480"/>
    <lineage>
        <taxon>Eukaryota</taxon>
        <taxon>Viridiplantae</taxon>
        <taxon>Streptophyta</taxon>
        <taxon>Embryophyta</taxon>
        <taxon>Tracheophyta</taxon>
        <taxon>Spermatophyta</taxon>
        <taxon>Magnoliopsida</taxon>
        <taxon>eudicotyledons</taxon>
        <taxon>Gunneridae</taxon>
        <taxon>Pentapetalae</taxon>
        <taxon>rosids</taxon>
        <taxon>malvids</taxon>
        <taxon>Brassicales</taxon>
        <taxon>Brassicaceae</taxon>
        <taxon>Coluteocarpeae</taxon>
        <taxon>Microthlaspi</taxon>
    </lineage>
</organism>
<evidence type="ECO:0000313" key="4">
    <source>
        <dbReference type="Proteomes" id="UP000467841"/>
    </source>
</evidence>
<feature type="domain" description="Agenet" evidence="1">
    <location>
        <begin position="75"/>
        <end position="130"/>
    </location>
</feature>
<protein>
    <recommendedName>
        <fullName evidence="1">Agenet domain-containing protein</fullName>
    </recommendedName>
</protein>